<proteinExistence type="predicted"/>
<evidence type="ECO:0000256" key="1">
    <source>
        <dbReference type="ARBA" id="ARBA00004141"/>
    </source>
</evidence>
<keyword evidence="2 5" id="KW-0812">Transmembrane</keyword>
<dbReference type="GO" id="GO:0005886">
    <property type="term" value="C:plasma membrane"/>
    <property type="evidence" value="ECO:0007669"/>
    <property type="project" value="TreeGrafter"/>
</dbReference>
<comment type="subcellular location">
    <subcellularLocation>
        <location evidence="1">Membrane</location>
        <topology evidence="1">Multi-pass membrane protein</topology>
    </subcellularLocation>
</comment>
<feature type="domain" description="Cation efflux protein transmembrane" evidence="6">
    <location>
        <begin position="22"/>
        <end position="209"/>
    </location>
</feature>
<evidence type="ECO:0000313" key="9">
    <source>
        <dbReference type="Proteomes" id="UP000295132"/>
    </source>
</evidence>
<dbReference type="InterPro" id="IPR050681">
    <property type="entry name" value="CDF/SLC30A"/>
</dbReference>
<reference evidence="8 9" key="1">
    <citation type="submission" date="2019-03" db="EMBL/GenBank/DDBJ databases">
        <title>Bacillus niacini sp. nov. a Nicotinate-Metabolizing Mesophile Isolated from Soil.</title>
        <authorList>
            <person name="Zhang G."/>
        </authorList>
    </citation>
    <scope>NUCLEOTIDE SEQUENCE [LARGE SCALE GENOMIC DNA]</scope>
    <source>
        <strain evidence="8 9">WN066</strain>
    </source>
</reference>
<feature type="transmembrane region" description="Helical" evidence="5">
    <location>
        <begin position="152"/>
        <end position="177"/>
    </location>
</feature>
<dbReference type="NCBIfam" id="TIGR01297">
    <property type="entry name" value="CDF"/>
    <property type="match status" value="1"/>
</dbReference>
<organism evidence="8 9">
    <name type="scientific">Bacillus salipaludis</name>
    <dbReference type="NCBI Taxonomy" id="2547811"/>
    <lineage>
        <taxon>Bacteria</taxon>
        <taxon>Bacillati</taxon>
        <taxon>Bacillota</taxon>
        <taxon>Bacilli</taxon>
        <taxon>Bacillales</taxon>
        <taxon>Bacillaceae</taxon>
        <taxon>Bacillus</taxon>
    </lineage>
</organism>
<dbReference type="InterPro" id="IPR058533">
    <property type="entry name" value="Cation_efflux_TM"/>
</dbReference>
<feature type="transmembrane region" description="Helical" evidence="5">
    <location>
        <begin position="56"/>
        <end position="74"/>
    </location>
</feature>
<dbReference type="EMBL" id="JAVGVR010000001">
    <property type="protein sequence ID" value="MDQ6596629.1"/>
    <property type="molecule type" value="Genomic_DNA"/>
</dbReference>
<dbReference type="AlphaFoldDB" id="A0A4R5VH68"/>
<protein>
    <submittedName>
        <fullName evidence="7">Cation diffusion facilitator family transporter</fullName>
    </submittedName>
    <submittedName>
        <fullName evidence="8">Cation transporter</fullName>
    </submittedName>
</protein>
<sequence>MSSNDGQLDNYYKKNKKLFIWAASLTLFFALAEIIYGFISGSLMMMGDGVHMGSDAFSLILSLIATILATKTVTKNKTFGYKRFEPIAAFINGFTLVIIPIFIIGEAISRMFNPIKIIPNQMLVVGTIGLVVNGIVGYILTKANSSLNVKSAMIHVLADLFTSVSVVIAALGIKYFGLTWLDPIGSLITSIIIIAGGVKITKESFNILMEGTPNGYSVDGIIKSLQETNQDLTVEDVKVWCINEEEVYTLIRVKSSSKLVKNIQKVIKELVSNHTKIPLDNIYVDLN</sequence>
<evidence type="ECO:0000256" key="3">
    <source>
        <dbReference type="ARBA" id="ARBA00022989"/>
    </source>
</evidence>
<accession>A0A4R5VH68</accession>
<name>A0A4R5VH68_9BACI</name>
<feature type="transmembrane region" description="Helical" evidence="5">
    <location>
        <begin position="183"/>
        <end position="201"/>
    </location>
</feature>
<dbReference type="SUPFAM" id="SSF161111">
    <property type="entry name" value="Cation efflux protein transmembrane domain-like"/>
    <property type="match status" value="1"/>
</dbReference>
<dbReference type="Gene3D" id="1.20.1510.10">
    <property type="entry name" value="Cation efflux protein transmembrane domain"/>
    <property type="match status" value="1"/>
</dbReference>
<evidence type="ECO:0000256" key="4">
    <source>
        <dbReference type="ARBA" id="ARBA00023136"/>
    </source>
</evidence>
<evidence type="ECO:0000313" key="10">
    <source>
        <dbReference type="Proteomes" id="UP001178888"/>
    </source>
</evidence>
<dbReference type="GO" id="GO:0005385">
    <property type="term" value="F:zinc ion transmembrane transporter activity"/>
    <property type="evidence" value="ECO:0007669"/>
    <property type="project" value="TreeGrafter"/>
</dbReference>
<evidence type="ECO:0000313" key="8">
    <source>
        <dbReference type="EMBL" id="TDK53401.1"/>
    </source>
</evidence>
<feature type="transmembrane region" description="Helical" evidence="5">
    <location>
        <begin position="117"/>
        <end position="140"/>
    </location>
</feature>
<evidence type="ECO:0000256" key="5">
    <source>
        <dbReference type="SAM" id="Phobius"/>
    </source>
</evidence>
<feature type="transmembrane region" description="Helical" evidence="5">
    <location>
        <begin position="18"/>
        <end position="44"/>
    </location>
</feature>
<evidence type="ECO:0000256" key="2">
    <source>
        <dbReference type="ARBA" id="ARBA00022692"/>
    </source>
</evidence>
<dbReference type="PANTHER" id="PTHR11562:SF17">
    <property type="entry name" value="RE54080P-RELATED"/>
    <property type="match status" value="1"/>
</dbReference>
<dbReference type="EMBL" id="SMYO01000070">
    <property type="protein sequence ID" value="TDK53401.1"/>
    <property type="molecule type" value="Genomic_DNA"/>
</dbReference>
<dbReference type="InterPro" id="IPR002524">
    <property type="entry name" value="Cation_efflux"/>
</dbReference>
<dbReference type="Proteomes" id="UP000295132">
    <property type="component" value="Unassembled WGS sequence"/>
</dbReference>
<gene>
    <name evidence="8" type="ORF">E2K98_30220</name>
    <name evidence="7" type="ORF">RCG21_09750</name>
</gene>
<feature type="transmembrane region" description="Helical" evidence="5">
    <location>
        <begin position="86"/>
        <end position="105"/>
    </location>
</feature>
<dbReference type="Proteomes" id="UP001178888">
    <property type="component" value="Unassembled WGS sequence"/>
</dbReference>
<evidence type="ECO:0000313" key="7">
    <source>
        <dbReference type="EMBL" id="MDQ6596629.1"/>
    </source>
</evidence>
<reference evidence="7" key="2">
    <citation type="submission" date="2023-08" db="EMBL/GenBank/DDBJ databases">
        <title>Nitrogen cycling bacteria in agricultural field soils.</title>
        <authorList>
            <person name="Jang J."/>
        </authorList>
    </citation>
    <scope>NUCLEOTIDE SEQUENCE</scope>
    <source>
        <strain evidence="7">PS3-36</strain>
    </source>
</reference>
<dbReference type="PANTHER" id="PTHR11562">
    <property type="entry name" value="CATION EFFLUX PROTEIN/ ZINC TRANSPORTER"/>
    <property type="match status" value="1"/>
</dbReference>
<keyword evidence="4 5" id="KW-0472">Membrane</keyword>
<keyword evidence="10" id="KW-1185">Reference proteome</keyword>
<dbReference type="InterPro" id="IPR027469">
    <property type="entry name" value="Cation_efflux_TMD_sf"/>
</dbReference>
<dbReference type="RefSeq" id="WP_133340673.1">
    <property type="nucleotide sequence ID" value="NZ_JAVGVR010000001.1"/>
</dbReference>
<keyword evidence="3 5" id="KW-1133">Transmembrane helix</keyword>
<dbReference type="Pfam" id="PF01545">
    <property type="entry name" value="Cation_efflux"/>
    <property type="match status" value="1"/>
</dbReference>
<evidence type="ECO:0000259" key="6">
    <source>
        <dbReference type="Pfam" id="PF01545"/>
    </source>
</evidence>
<comment type="caution">
    <text evidence="8">The sequence shown here is derived from an EMBL/GenBank/DDBJ whole genome shotgun (WGS) entry which is preliminary data.</text>
</comment>